<comment type="subcellular location">
    <subcellularLocation>
        <location evidence="8">Cytoplasm</location>
    </subcellularLocation>
</comment>
<dbReference type="InterPro" id="IPR029044">
    <property type="entry name" value="Nucleotide-diphossugar_trans"/>
</dbReference>
<keyword evidence="7 8" id="KW-0501">Molybdenum cofactor biosynthesis</keyword>
<dbReference type="HAMAP" id="MF_00316">
    <property type="entry name" value="MobA"/>
    <property type="match status" value="1"/>
</dbReference>
<dbReference type="AlphaFoldDB" id="A0A840AGG8"/>
<comment type="similarity">
    <text evidence="8">Belongs to the MobA family.</text>
</comment>
<accession>A0A840AGG8</accession>
<evidence type="ECO:0000256" key="4">
    <source>
        <dbReference type="ARBA" id="ARBA00022741"/>
    </source>
</evidence>
<evidence type="ECO:0000256" key="5">
    <source>
        <dbReference type="ARBA" id="ARBA00022842"/>
    </source>
</evidence>
<evidence type="ECO:0000256" key="8">
    <source>
        <dbReference type="HAMAP-Rule" id="MF_00316"/>
    </source>
</evidence>
<comment type="domain">
    <text evidence="8">The N-terminal domain determines nucleotide recognition and specific binding, while the C-terminal domain determines the specific binding to the target protein.</text>
</comment>
<keyword evidence="4 8" id="KW-0547">Nucleotide-binding</keyword>
<keyword evidence="2 8" id="KW-0808">Transferase</keyword>
<feature type="binding site" evidence="8">
    <location>
        <position position="20"/>
    </location>
    <ligand>
        <name>GTP</name>
        <dbReference type="ChEBI" id="CHEBI:37565"/>
    </ligand>
</feature>
<keyword evidence="6 8" id="KW-0342">GTP-binding</keyword>
<evidence type="ECO:0000256" key="6">
    <source>
        <dbReference type="ARBA" id="ARBA00023134"/>
    </source>
</evidence>
<evidence type="ECO:0000256" key="2">
    <source>
        <dbReference type="ARBA" id="ARBA00022679"/>
    </source>
</evidence>
<keyword evidence="3 8" id="KW-0479">Metal-binding</keyword>
<feature type="binding site" evidence="8">
    <location>
        <position position="100"/>
    </location>
    <ligand>
        <name>Mg(2+)</name>
        <dbReference type="ChEBI" id="CHEBI:18420"/>
    </ligand>
</feature>
<dbReference type="RefSeq" id="WP_183397109.1">
    <property type="nucleotide sequence ID" value="NZ_JACIDS010000001.1"/>
</dbReference>
<feature type="binding site" evidence="8">
    <location>
        <begin position="8"/>
        <end position="10"/>
    </location>
    <ligand>
        <name>GTP</name>
        <dbReference type="ChEBI" id="CHEBI:37565"/>
    </ligand>
</feature>
<comment type="catalytic activity">
    <reaction evidence="8">
        <text>Mo-molybdopterin + GTP + H(+) = Mo-molybdopterin guanine dinucleotide + diphosphate</text>
        <dbReference type="Rhea" id="RHEA:34243"/>
        <dbReference type="ChEBI" id="CHEBI:15378"/>
        <dbReference type="ChEBI" id="CHEBI:33019"/>
        <dbReference type="ChEBI" id="CHEBI:37565"/>
        <dbReference type="ChEBI" id="CHEBI:71302"/>
        <dbReference type="ChEBI" id="CHEBI:71310"/>
        <dbReference type="EC" id="2.7.7.77"/>
    </reaction>
</comment>
<name>A0A840AGG8_9HYPH</name>
<feature type="domain" description="MobA-like NTP transferase" evidence="9">
    <location>
        <begin position="5"/>
        <end position="163"/>
    </location>
</feature>
<dbReference type="SUPFAM" id="SSF53448">
    <property type="entry name" value="Nucleotide-diphospho-sugar transferases"/>
    <property type="match status" value="1"/>
</dbReference>
<evidence type="ECO:0000259" key="9">
    <source>
        <dbReference type="Pfam" id="PF12804"/>
    </source>
</evidence>
<dbReference type="Pfam" id="PF12804">
    <property type="entry name" value="NTP_transf_3"/>
    <property type="match status" value="1"/>
</dbReference>
<comment type="cofactor">
    <cofactor evidence="8">
        <name>Mg(2+)</name>
        <dbReference type="ChEBI" id="CHEBI:18420"/>
    </cofactor>
</comment>
<dbReference type="InterPro" id="IPR013482">
    <property type="entry name" value="Molybde_CF_guanTrfase"/>
</dbReference>
<reference evidence="10 11" key="1">
    <citation type="submission" date="2020-08" db="EMBL/GenBank/DDBJ databases">
        <title>Genomic Encyclopedia of Type Strains, Phase IV (KMG-IV): sequencing the most valuable type-strain genomes for metagenomic binning, comparative biology and taxonomic classification.</title>
        <authorList>
            <person name="Goeker M."/>
        </authorList>
    </citation>
    <scope>NUCLEOTIDE SEQUENCE [LARGE SCALE GENOMIC DNA]</scope>
    <source>
        <strain evidence="10 11">DSM 25966</strain>
    </source>
</reference>
<dbReference type="GO" id="GO:0005737">
    <property type="term" value="C:cytoplasm"/>
    <property type="evidence" value="ECO:0007669"/>
    <property type="project" value="UniProtKB-SubCell"/>
</dbReference>
<dbReference type="InterPro" id="IPR025877">
    <property type="entry name" value="MobA-like_NTP_Trfase"/>
</dbReference>
<dbReference type="NCBIfam" id="TIGR02665">
    <property type="entry name" value="molyb_mobA"/>
    <property type="match status" value="1"/>
</dbReference>
<dbReference type="GO" id="GO:0046872">
    <property type="term" value="F:metal ion binding"/>
    <property type="evidence" value="ECO:0007669"/>
    <property type="project" value="UniProtKB-KW"/>
</dbReference>
<evidence type="ECO:0000313" key="10">
    <source>
        <dbReference type="EMBL" id="MBB3929449.1"/>
    </source>
</evidence>
<feature type="binding site" evidence="8">
    <location>
        <position position="66"/>
    </location>
    <ligand>
        <name>GTP</name>
        <dbReference type="ChEBI" id="CHEBI:37565"/>
    </ligand>
</feature>
<dbReference type="GO" id="GO:0005525">
    <property type="term" value="F:GTP binding"/>
    <property type="evidence" value="ECO:0007669"/>
    <property type="project" value="UniProtKB-UniRule"/>
</dbReference>
<comment type="subunit">
    <text evidence="8">Monomer.</text>
</comment>
<gene>
    <name evidence="8" type="primary">mobA</name>
    <name evidence="10" type="ORF">GGR25_000468</name>
</gene>
<dbReference type="EMBL" id="JACIDS010000001">
    <property type="protein sequence ID" value="MBB3929449.1"/>
    <property type="molecule type" value="Genomic_DNA"/>
</dbReference>
<comment type="function">
    <text evidence="8">Transfers a GMP moiety from GTP to Mo-molybdopterin (Mo-MPT) cofactor (Moco or molybdenum cofactor) to form Mo-molybdopterin guanine dinucleotide (Mo-MGD) cofactor.</text>
</comment>
<organism evidence="10 11">
    <name type="scientific">Kaistia hirudinis</name>
    <dbReference type="NCBI Taxonomy" id="1293440"/>
    <lineage>
        <taxon>Bacteria</taxon>
        <taxon>Pseudomonadati</taxon>
        <taxon>Pseudomonadota</taxon>
        <taxon>Alphaproteobacteria</taxon>
        <taxon>Hyphomicrobiales</taxon>
        <taxon>Kaistiaceae</taxon>
        <taxon>Kaistia</taxon>
    </lineage>
</organism>
<dbReference type="PANTHER" id="PTHR19136">
    <property type="entry name" value="MOLYBDENUM COFACTOR GUANYLYLTRANSFERASE"/>
    <property type="match status" value="1"/>
</dbReference>
<keyword evidence="11" id="KW-1185">Reference proteome</keyword>
<dbReference type="PANTHER" id="PTHR19136:SF81">
    <property type="entry name" value="MOLYBDENUM COFACTOR GUANYLYLTRANSFERASE"/>
    <property type="match status" value="1"/>
</dbReference>
<evidence type="ECO:0000256" key="7">
    <source>
        <dbReference type="ARBA" id="ARBA00023150"/>
    </source>
</evidence>
<keyword evidence="5 8" id="KW-0460">Magnesium</keyword>
<dbReference type="Gene3D" id="3.90.550.10">
    <property type="entry name" value="Spore Coat Polysaccharide Biosynthesis Protein SpsA, Chain A"/>
    <property type="match status" value="1"/>
</dbReference>
<evidence type="ECO:0000256" key="3">
    <source>
        <dbReference type="ARBA" id="ARBA00022723"/>
    </source>
</evidence>
<keyword evidence="10" id="KW-0548">Nucleotidyltransferase</keyword>
<comment type="caution">
    <text evidence="10">The sequence shown here is derived from an EMBL/GenBank/DDBJ whole genome shotgun (WGS) entry which is preliminary data.</text>
</comment>
<evidence type="ECO:0000313" key="11">
    <source>
        <dbReference type="Proteomes" id="UP000553963"/>
    </source>
</evidence>
<feature type="binding site" evidence="8">
    <location>
        <position position="48"/>
    </location>
    <ligand>
        <name>GTP</name>
        <dbReference type="ChEBI" id="CHEBI:37565"/>
    </ligand>
</feature>
<dbReference type="EC" id="2.7.7.77" evidence="8"/>
<dbReference type="GO" id="GO:0061603">
    <property type="term" value="F:molybdenum cofactor guanylyltransferase activity"/>
    <property type="evidence" value="ECO:0007669"/>
    <property type="project" value="UniProtKB-EC"/>
</dbReference>
<evidence type="ECO:0000256" key="1">
    <source>
        <dbReference type="ARBA" id="ARBA00022490"/>
    </source>
</evidence>
<dbReference type="CDD" id="cd02503">
    <property type="entry name" value="MobA"/>
    <property type="match status" value="1"/>
</dbReference>
<dbReference type="GO" id="GO:1902758">
    <property type="term" value="P:bis(molybdopterin guanine dinucleotide)molybdenum biosynthetic process"/>
    <property type="evidence" value="ECO:0007669"/>
    <property type="project" value="TreeGrafter"/>
</dbReference>
<dbReference type="Proteomes" id="UP000553963">
    <property type="component" value="Unassembled WGS sequence"/>
</dbReference>
<keyword evidence="1 8" id="KW-0963">Cytoplasm</keyword>
<protein>
    <recommendedName>
        <fullName evidence="8">Molybdenum cofactor guanylyltransferase</fullName>
        <shortName evidence="8">MoCo guanylyltransferase</shortName>
        <ecNumber evidence="8">2.7.7.77</ecNumber>
    </recommendedName>
    <alternativeName>
        <fullName evidence="8">GTP:molybdopterin guanylyltransferase</fullName>
    </alternativeName>
    <alternativeName>
        <fullName evidence="8">Mo-MPT guanylyltransferase</fullName>
    </alternativeName>
    <alternativeName>
        <fullName evidence="8">Molybdopterin guanylyltransferase</fullName>
    </alternativeName>
    <alternativeName>
        <fullName evidence="8">Molybdopterin-guanine dinucleotide synthase</fullName>
        <shortName evidence="8">MGD synthase</shortName>
    </alternativeName>
</protein>
<feature type="binding site" evidence="8">
    <location>
        <position position="100"/>
    </location>
    <ligand>
        <name>GTP</name>
        <dbReference type="ChEBI" id="CHEBI:37565"/>
    </ligand>
</feature>
<proteinExistence type="inferred from homology"/>
<sequence>MTTAGVILAGGFSRRMGQEKAQLPFGGQPMFARIAGILAPQVDHLALNANGDPSRFGPLAWPIIPDDEPDTGPLGGVLAGLIWAESLTPRPDYLLSVPVDTPFLPRDLVARLRAGSRGADGGVIIAASGDRDHPVVALWPVGLSERLAEWRSTAKSHGVRGFLSTTGFTVVDFPVAAGKPDPFLNVNTPEDFAAAERWLAEDVLLC</sequence>